<gene>
    <name evidence="2" type="ORF">GCM10009006_05450</name>
</gene>
<evidence type="ECO:0000313" key="2">
    <source>
        <dbReference type="EMBL" id="GGM26876.1"/>
    </source>
</evidence>
<reference evidence="2" key="1">
    <citation type="journal article" date="2014" name="Int. J. Syst. Evol. Microbiol.">
        <title>Complete genome sequence of Corynebacterium casei LMG S-19264T (=DSM 44701T), isolated from a smear-ripened cheese.</title>
        <authorList>
            <consortium name="US DOE Joint Genome Institute (JGI-PGF)"/>
            <person name="Walter F."/>
            <person name="Albersmeier A."/>
            <person name="Kalinowski J."/>
            <person name="Ruckert C."/>
        </authorList>
    </citation>
    <scope>NUCLEOTIDE SEQUENCE</scope>
    <source>
        <strain evidence="2">JCM 15759</strain>
    </source>
</reference>
<keyword evidence="1" id="KW-1133">Transmembrane helix</keyword>
<reference evidence="2" key="2">
    <citation type="submission" date="2020-09" db="EMBL/GenBank/DDBJ databases">
        <authorList>
            <person name="Sun Q."/>
            <person name="Ohkuma M."/>
        </authorList>
    </citation>
    <scope>NUCLEOTIDE SEQUENCE</scope>
    <source>
        <strain evidence="2">JCM 15759</strain>
    </source>
</reference>
<dbReference type="Proteomes" id="UP000656367">
    <property type="component" value="Unassembled WGS sequence"/>
</dbReference>
<sequence length="243" mass="27290">MQIEPVTIELISAILSSLLTAALVLLYWRQSDIQDKQREIMATQAELQKANLRSFAEISKVTPNEAPVDALSFSVENKGNSNITDLHCWLHLEDSTAEFESLSSKLSEQTDLDLHQSPIPVEKQNSDWPESGDLYSVVIEPGEKVNLRTSLMLHNEDGLSISISEILESASQLEELDHFAVHLSLLYTDATGERKSERIFGVASFGPPKHFTLTTMLKNMQQGFVLEKDRAVSEYHKWEDSTS</sequence>
<accession>A0A830FSI2</accession>
<evidence type="ECO:0000256" key="1">
    <source>
        <dbReference type="SAM" id="Phobius"/>
    </source>
</evidence>
<feature type="transmembrane region" description="Helical" evidence="1">
    <location>
        <begin position="6"/>
        <end position="28"/>
    </location>
</feature>
<proteinExistence type="predicted"/>
<keyword evidence="1" id="KW-0472">Membrane</keyword>
<name>A0A830FSI2_HALAR</name>
<dbReference type="EMBL" id="BMON01000001">
    <property type="protein sequence ID" value="GGM26876.1"/>
    <property type="molecule type" value="Genomic_DNA"/>
</dbReference>
<evidence type="ECO:0000313" key="3">
    <source>
        <dbReference type="Proteomes" id="UP000656367"/>
    </source>
</evidence>
<protein>
    <submittedName>
        <fullName evidence="2">Uncharacterized protein</fullName>
    </submittedName>
</protein>
<dbReference type="RefSeq" id="WP_188851304.1">
    <property type="nucleotide sequence ID" value="NZ_BMON01000001.1"/>
</dbReference>
<organism evidence="2 3">
    <name type="scientific">Haloarcula argentinensis</name>
    <dbReference type="NCBI Taxonomy" id="43776"/>
    <lineage>
        <taxon>Archaea</taxon>
        <taxon>Methanobacteriati</taxon>
        <taxon>Methanobacteriota</taxon>
        <taxon>Stenosarchaea group</taxon>
        <taxon>Halobacteria</taxon>
        <taxon>Halobacteriales</taxon>
        <taxon>Haloarculaceae</taxon>
        <taxon>Haloarcula</taxon>
    </lineage>
</organism>
<keyword evidence="1" id="KW-0812">Transmembrane</keyword>
<dbReference type="AlphaFoldDB" id="A0A830FSI2"/>
<comment type="caution">
    <text evidence="2">The sequence shown here is derived from an EMBL/GenBank/DDBJ whole genome shotgun (WGS) entry which is preliminary data.</text>
</comment>